<dbReference type="AlphaFoldDB" id="A0A1F5NBZ8"/>
<dbReference type="Pfam" id="PF02583">
    <property type="entry name" value="Trns_repr_metal"/>
    <property type="match status" value="1"/>
</dbReference>
<dbReference type="GO" id="GO:0003677">
    <property type="term" value="F:DNA binding"/>
    <property type="evidence" value="ECO:0007669"/>
    <property type="project" value="InterPro"/>
</dbReference>
<evidence type="ECO:0008006" key="3">
    <source>
        <dbReference type="Google" id="ProtNLM"/>
    </source>
</evidence>
<protein>
    <recommendedName>
        <fullName evidence="3">Transcriptional regulator</fullName>
    </recommendedName>
</protein>
<dbReference type="Gene3D" id="1.20.58.1000">
    <property type="entry name" value="Metal-sensitive repressor, helix protomer"/>
    <property type="match status" value="1"/>
</dbReference>
<dbReference type="PANTHER" id="PTHR33677">
    <property type="entry name" value="TRANSCRIPTIONAL REPRESSOR FRMR-RELATED"/>
    <property type="match status" value="1"/>
</dbReference>
<dbReference type="Proteomes" id="UP000176547">
    <property type="component" value="Unassembled WGS sequence"/>
</dbReference>
<evidence type="ECO:0000313" key="1">
    <source>
        <dbReference type="EMBL" id="OGE75197.1"/>
    </source>
</evidence>
<dbReference type="EMBL" id="MFEG01000033">
    <property type="protein sequence ID" value="OGE75197.1"/>
    <property type="molecule type" value="Genomic_DNA"/>
</dbReference>
<dbReference type="InterPro" id="IPR003735">
    <property type="entry name" value="Metal_Tscrpt_repr"/>
</dbReference>
<dbReference type="PANTHER" id="PTHR33677:SF3">
    <property type="entry name" value="COPPER-SENSING TRANSCRIPTIONAL REPRESSOR RICR"/>
    <property type="match status" value="1"/>
</dbReference>
<organism evidence="1 2">
    <name type="scientific">Candidatus Doudnabacteria bacterium RIFCSPHIGHO2_01_52_17</name>
    <dbReference type="NCBI Taxonomy" id="1817820"/>
    <lineage>
        <taxon>Bacteria</taxon>
        <taxon>Candidatus Doudnaibacteriota</taxon>
    </lineage>
</organism>
<reference evidence="1 2" key="1">
    <citation type="journal article" date="2016" name="Nat. Commun.">
        <title>Thousands of microbial genomes shed light on interconnected biogeochemical processes in an aquifer system.</title>
        <authorList>
            <person name="Anantharaman K."/>
            <person name="Brown C.T."/>
            <person name="Hug L.A."/>
            <person name="Sharon I."/>
            <person name="Castelle C.J."/>
            <person name="Probst A.J."/>
            <person name="Thomas B.C."/>
            <person name="Singh A."/>
            <person name="Wilkins M.J."/>
            <person name="Karaoz U."/>
            <person name="Brodie E.L."/>
            <person name="Williams K.H."/>
            <person name="Hubbard S.S."/>
            <person name="Banfield J.F."/>
        </authorList>
    </citation>
    <scope>NUCLEOTIDE SEQUENCE [LARGE SCALE GENOMIC DNA]</scope>
</reference>
<name>A0A1F5NBZ8_9BACT</name>
<proteinExistence type="predicted"/>
<gene>
    <name evidence="1" type="ORF">A3K06_00780</name>
</gene>
<sequence length="90" mass="10277">MKAIVKEKALRRLKIIQGQLKGLQQMIEQEKYCIDVIAQSSAIKEALASVEHLMLENHLATHVIDQVKSGKKGRAIEEILKVYKLAQRRK</sequence>
<dbReference type="InterPro" id="IPR038390">
    <property type="entry name" value="Metal_Tscrpt_repr_sf"/>
</dbReference>
<dbReference type="GO" id="GO:0046872">
    <property type="term" value="F:metal ion binding"/>
    <property type="evidence" value="ECO:0007669"/>
    <property type="project" value="InterPro"/>
</dbReference>
<comment type="caution">
    <text evidence="1">The sequence shown here is derived from an EMBL/GenBank/DDBJ whole genome shotgun (WGS) entry which is preliminary data.</text>
</comment>
<accession>A0A1F5NBZ8</accession>
<evidence type="ECO:0000313" key="2">
    <source>
        <dbReference type="Proteomes" id="UP000176547"/>
    </source>
</evidence>
<dbReference type="GO" id="GO:0045892">
    <property type="term" value="P:negative regulation of DNA-templated transcription"/>
    <property type="evidence" value="ECO:0007669"/>
    <property type="project" value="UniProtKB-ARBA"/>
</dbReference>